<dbReference type="eggNOG" id="COG2908">
    <property type="taxonomic scope" value="Bacteria"/>
</dbReference>
<sequence>MKKRWVVCGLIIMIVSLLGCKQLARTEQAVPGSEALWSVQSEVRNKVVVVSDLHFGIDDRYSETIENRKVFITFLERLGAMSDVSELVLAGDFLDDWYLPLTYPAYTDSDAFYRQVIQTNQEVFDGLQALLDKGIRVTYVPGNHDMLLESAVLQEALPGINQARDARGLGAYVTGLRDEIVIEHGHRYDVFSAPEHIANKDLTVGVDSMLPPGYFYARFAASWVLQGKPLIKKDYPTITQVPDPKSNSDQFGAYLYYRIWNSELGNRITPFERFEDKVLEMQHNGYNGNYSIADFYPVVQRDGTISAPTLFRNFQRTWDKNQEINLVEHKTSFIESVAGTLDGDYFFKQAKKQYLLNPEKKVDVVVFGHTHRPGLEKLPDYDGKYYVNSGTWIDHNTYHPGASTFVVITSSETVDTAQLYEYYKDGTVTLLK</sequence>
<keyword evidence="8" id="KW-1185">Reference proteome</keyword>
<evidence type="ECO:0000256" key="4">
    <source>
        <dbReference type="ARBA" id="ARBA00023136"/>
    </source>
</evidence>
<dbReference type="PANTHER" id="PTHR34990:SF2">
    <property type="entry name" value="BLL8164 PROTEIN"/>
    <property type="match status" value="1"/>
</dbReference>
<dbReference type="GO" id="GO:0016020">
    <property type="term" value="C:membrane"/>
    <property type="evidence" value="ECO:0007669"/>
    <property type="project" value="GOC"/>
</dbReference>
<dbReference type="GO" id="GO:0046872">
    <property type="term" value="F:metal ion binding"/>
    <property type="evidence" value="ECO:0007669"/>
    <property type="project" value="UniProtKB-KW"/>
</dbReference>
<dbReference type="Pfam" id="PF00149">
    <property type="entry name" value="Metallophos"/>
    <property type="match status" value="1"/>
</dbReference>
<evidence type="ECO:0000313" key="7">
    <source>
        <dbReference type="EMBL" id="ADY12422.1"/>
    </source>
</evidence>
<dbReference type="SUPFAM" id="SSF56300">
    <property type="entry name" value="Metallo-dependent phosphatases"/>
    <property type="match status" value="1"/>
</dbReference>
<dbReference type="OrthoDB" id="368442at2"/>
<dbReference type="PROSITE" id="PS51257">
    <property type="entry name" value="PROKAR_LIPOPROTEIN"/>
    <property type="match status" value="1"/>
</dbReference>
<dbReference type="STRING" id="158189.SpiBuddy_0589"/>
<dbReference type="AlphaFoldDB" id="F0RXZ8"/>
<dbReference type="InterPro" id="IPR029052">
    <property type="entry name" value="Metallo-depent_PP-like"/>
</dbReference>
<dbReference type="EMBL" id="CP002541">
    <property type="protein sequence ID" value="ADY12422.1"/>
    <property type="molecule type" value="Genomic_DNA"/>
</dbReference>
<evidence type="ECO:0000256" key="3">
    <source>
        <dbReference type="ARBA" id="ARBA00022723"/>
    </source>
</evidence>
<keyword evidence="1" id="KW-1003">Cell membrane</keyword>
<dbReference type="Proteomes" id="UP000008466">
    <property type="component" value="Chromosome"/>
</dbReference>
<dbReference type="eggNOG" id="COG0622">
    <property type="taxonomic scope" value="Bacteria"/>
</dbReference>
<dbReference type="PANTHER" id="PTHR34990">
    <property type="entry name" value="UDP-2,3-DIACYLGLUCOSAMINE HYDROLASE-RELATED"/>
    <property type="match status" value="1"/>
</dbReference>
<dbReference type="InterPro" id="IPR043461">
    <property type="entry name" value="LpxH-like"/>
</dbReference>
<proteinExistence type="predicted"/>
<name>F0RXZ8_SPHGB</name>
<keyword evidence="4" id="KW-0472">Membrane</keyword>
<organism evidence="7 8">
    <name type="scientific">Sphaerochaeta globosa (strain ATCC BAA-1886 / DSM 22777 / Buddy)</name>
    <name type="common">Spirochaeta sp. (strain Buddy)</name>
    <dbReference type="NCBI Taxonomy" id="158189"/>
    <lineage>
        <taxon>Bacteria</taxon>
        <taxon>Pseudomonadati</taxon>
        <taxon>Spirochaetota</taxon>
        <taxon>Spirochaetia</taxon>
        <taxon>Spirochaetales</taxon>
        <taxon>Sphaerochaetaceae</taxon>
        <taxon>Sphaerochaeta</taxon>
    </lineage>
</organism>
<dbReference type="HOGENOM" id="CLU_038031_0_0_12"/>
<dbReference type="GO" id="GO:0008758">
    <property type="term" value="F:UDP-2,3-diacylglucosamine hydrolase activity"/>
    <property type="evidence" value="ECO:0007669"/>
    <property type="project" value="TreeGrafter"/>
</dbReference>
<keyword evidence="2" id="KW-0997">Cell inner membrane</keyword>
<keyword evidence="3" id="KW-0479">Metal-binding</keyword>
<accession>F0RXZ8</accession>
<protein>
    <submittedName>
        <fullName evidence="7">Metallophosphoesterase</fullName>
    </submittedName>
</protein>
<evidence type="ECO:0000256" key="5">
    <source>
        <dbReference type="ARBA" id="ARBA00023211"/>
    </source>
</evidence>
<dbReference type="RefSeq" id="WP_013606275.1">
    <property type="nucleotide sequence ID" value="NC_015152.1"/>
</dbReference>
<evidence type="ECO:0000259" key="6">
    <source>
        <dbReference type="Pfam" id="PF00149"/>
    </source>
</evidence>
<dbReference type="GO" id="GO:0009245">
    <property type="term" value="P:lipid A biosynthetic process"/>
    <property type="evidence" value="ECO:0007669"/>
    <property type="project" value="TreeGrafter"/>
</dbReference>
<evidence type="ECO:0000256" key="2">
    <source>
        <dbReference type="ARBA" id="ARBA00022519"/>
    </source>
</evidence>
<keyword evidence="5" id="KW-0464">Manganese</keyword>
<evidence type="ECO:0000256" key="1">
    <source>
        <dbReference type="ARBA" id="ARBA00022475"/>
    </source>
</evidence>
<reference evidence="8" key="1">
    <citation type="submission" date="2011-02" db="EMBL/GenBank/DDBJ databases">
        <title>Complete sequence of Spirochaeta sp. Buddy.</title>
        <authorList>
            <person name="Lucas S."/>
            <person name="Copeland A."/>
            <person name="Lapidus A."/>
            <person name="Cheng J.-F."/>
            <person name="Goodwin L."/>
            <person name="Pitluck S."/>
            <person name="Zeytun A."/>
            <person name="Detter J.C."/>
            <person name="Han C."/>
            <person name="Tapia R."/>
            <person name="Land M."/>
            <person name="Hauser L."/>
            <person name="Kyrpides N."/>
            <person name="Ivanova N."/>
            <person name="Mikhailova N."/>
            <person name="Pagani I."/>
            <person name="Ritalahti K.M."/>
            <person name="Loeffler F.E."/>
            <person name="Woyke T."/>
        </authorList>
    </citation>
    <scope>NUCLEOTIDE SEQUENCE [LARGE SCALE GENOMIC DNA]</scope>
    <source>
        <strain evidence="8">ATCC BAA-1886 / DSM 22777 / Buddy</strain>
    </source>
</reference>
<dbReference type="KEGG" id="sbu:SpiBuddy_0589"/>
<dbReference type="Gene3D" id="3.60.21.10">
    <property type="match status" value="2"/>
</dbReference>
<evidence type="ECO:0000313" key="8">
    <source>
        <dbReference type="Proteomes" id="UP000008466"/>
    </source>
</evidence>
<gene>
    <name evidence="7" type="ordered locus">SpiBuddy_0589</name>
</gene>
<dbReference type="InterPro" id="IPR004843">
    <property type="entry name" value="Calcineurin-like_PHP"/>
</dbReference>
<feature type="domain" description="Calcineurin-like phosphoesterase" evidence="6">
    <location>
        <begin position="46"/>
        <end position="188"/>
    </location>
</feature>